<feature type="compositionally biased region" description="Basic residues" evidence="1">
    <location>
        <begin position="246"/>
        <end position="263"/>
    </location>
</feature>
<protein>
    <submittedName>
        <fullName evidence="3">Uncharacterized protein</fullName>
    </submittedName>
</protein>
<dbReference type="AlphaFoldDB" id="A0A4T0QZD6"/>
<feature type="region of interest" description="Disordered" evidence="1">
    <location>
        <begin position="245"/>
        <end position="347"/>
    </location>
</feature>
<comment type="caution">
    <text evidence="3">The sequence shown here is derived from an EMBL/GenBank/DDBJ whole genome shotgun (WGS) entry which is preliminary data.</text>
</comment>
<accession>A0A4T0QZD6</accession>
<feature type="compositionally biased region" description="Polar residues" evidence="1">
    <location>
        <begin position="405"/>
        <end position="415"/>
    </location>
</feature>
<evidence type="ECO:0000313" key="3">
    <source>
        <dbReference type="EMBL" id="TIC69545.1"/>
    </source>
</evidence>
<dbReference type="Proteomes" id="UP000310708">
    <property type="component" value="Unassembled WGS sequence"/>
</dbReference>
<evidence type="ECO:0000256" key="1">
    <source>
        <dbReference type="SAM" id="MobiDB-lite"/>
    </source>
</evidence>
<name>A0A4T0QZD6_9BASI</name>
<organism evidence="3 5">
    <name type="scientific">Wallemia mellicola</name>
    <dbReference type="NCBI Taxonomy" id="1708541"/>
    <lineage>
        <taxon>Eukaryota</taxon>
        <taxon>Fungi</taxon>
        <taxon>Dikarya</taxon>
        <taxon>Basidiomycota</taxon>
        <taxon>Wallemiomycotina</taxon>
        <taxon>Wallemiomycetes</taxon>
        <taxon>Wallemiales</taxon>
        <taxon>Wallemiaceae</taxon>
        <taxon>Wallemia</taxon>
    </lineage>
</organism>
<evidence type="ECO:0000313" key="5">
    <source>
        <dbReference type="Proteomes" id="UP000310708"/>
    </source>
</evidence>
<reference evidence="4 5" key="1">
    <citation type="submission" date="2019-03" db="EMBL/GenBank/DDBJ databases">
        <title>Sequencing 25 genomes of Wallemia mellicola.</title>
        <authorList>
            <person name="Gostincar C."/>
        </authorList>
    </citation>
    <scope>NUCLEOTIDE SEQUENCE [LARGE SCALE GENOMIC DNA]</scope>
    <source>
        <strain evidence="3 5">EXF-757</strain>
        <strain evidence="2 4">EXF-8738</strain>
    </source>
</reference>
<feature type="compositionally biased region" description="Low complexity" evidence="1">
    <location>
        <begin position="305"/>
        <end position="323"/>
    </location>
</feature>
<feature type="compositionally biased region" description="Polar residues" evidence="1">
    <location>
        <begin position="287"/>
        <end position="304"/>
    </location>
</feature>
<evidence type="ECO:0000313" key="2">
    <source>
        <dbReference type="EMBL" id="TIC32685.1"/>
    </source>
</evidence>
<feature type="compositionally biased region" description="Low complexity" evidence="1">
    <location>
        <begin position="460"/>
        <end position="474"/>
    </location>
</feature>
<proteinExistence type="predicted"/>
<sequence>MSPSQKSTDVQCGELDRLRYVANIPYTSTLTMSSSNGVLGLDDLKSLSKRSKHSYGQIPVKDLRKFKNNKGLIKDTEEFLVLYKFHGPPSDDFEVFSLDDFNKVPYVRGKDIPADQCALAYLPIKVILPAGVTPTREIITFFQENEYIQLLQAHLAYHCILYFETTKVGWCRAGDWFCNICKMMSWAKRTYCHHTNLHKDDTPMVFVKKDIAICMPEVETGLAMGNRVFALSGSYLGMEVLDGKPGKGKAGAKNKKQSQRNSRHGGGSSRSSDSSTSTAPAIVSPPEVTQPQPQKPQLSITTFMSQSPSLNSISNSTSKPSTTFERASNVGVIGTRPRQKSDPASNIFNTPQVYKQSVVKATPLKHSANLPNRSPAFNYASVAHYPQQLHSRDLSRDLPKELSTDPPQLNATTYTSSNYPFADLSKYSPISDYKKHNGLFPSSSSNDGFSGPMLGLSLSSPDSSYLQQSSPESSHLMLSTSSVESSPIGREYQNNKIPRSSINPIDNYSIRSELALNNFMQALDRRNDHYIKQTGVFY</sequence>
<dbReference type="EMBL" id="SPRO01000007">
    <property type="protein sequence ID" value="TIC32685.1"/>
    <property type="molecule type" value="Genomic_DNA"/>
</dbReference>
<feature type="compositionally biased region" description="Basic and acidic residues" evidence="1">
    <location>
        <begin position="394"/>
        <end position="403"/>
    </location>
</feature>
<dbReference type="Proteomes" id="UP000305647">
    <property type="component" value="Unassembled WGS sequence"/>
</dbReference>
<feature type="region of interest" description="Disordered" evidence="1">
    <location>
        <begin position="460"/>
        <end position="497"/>
    </location>
</feature>
<dbReference type="EMBL" id="SPRX01000003">
    <property type="protein sequence ID" value="TIC69545.1"/>
    <property type="molecule type" value="Genomic_DNA"/>
</dbReference>
<gene>
    <name evidence="3" type="ORF">E3Q01_00401</name>
    <name evidence="2" type="ORF">E3Q10_01065</name>
</gene>
<feature type="region of interest" description="Disordered" evidence="1">
    <location>
        <begin position="394"/>
        <end position="415"/>
    </location>
</feature>
<feature type="compositionally biased region" description="Polar residues" evidence="1">
    <location>
        <begin position="476"/>
        <end position="485"/>
    </location>
</feature>
<evidence type="ECO:0000313" key="4">
    <source>
        <dbReference type="Proteomes" id="UP000305647"/>
    </source>
</evidence>